<keyword evidence="2" id="KW-0732">Signal</keyword>
<dbReference type="OrthoDB" id="5131368at2"/>
<sequence>MRPIESRLLAATAVMVVATITLGACAQAQPDEASAPVPSSAPDETATPTPTPTTGGEREPGTTGTATPPQTAEPTADEAAPVELVDFETQNGTMRMRIPAAWTVEDHSRIAVDVESRQRWDNTVSISDADGGSIWFSDGQWDSVGAAPSEVSVVAQIPVGDGLAATAWWQRYDESFGAYVALTNPEDPGFAFTLEGGSRILSLAFQHPDAFEPFPTATAAEEYLRGDVVELALDLLATVELTGEDDALPAGIGVEHEGTTYLPYTTQNGTASFLVPQHWRIEDHSRRGTNRAGQEVWDNSVALYLPNGNMVLHYGDMWFTNLIEEWEWTLGEVRPTQTDGWQAVSWTLGDSVPNHAGYVGVSLSDQGGAVRPADNVCSENLCRSFSSIPLSVRWLDDGLDSTEDFFGSAIEEQLLTAVASLETHHDDATRMPW</sequence>
<comment type="caution">
    <text evidence="3">The sequence shown here is derived from an EMBL/GenBank/DDBJ whole genome shotgun (WGS) entry which is preliminary data.</text>
</comment>
<dbReference type="RefSeq" id="WP_123696451.1">
    <property type="nucleotide sequence ID" value="NZ_RKHJ01000001.1"/>
</dbReference>
<keyword evidence="4" id="KW-1185">Reference proteome</keyword>
<dbReference type="Proteomes" id="UP000275456">
    <property type="component" value="Unassembled WGS sequence"/>
</dbReference>
<dbReference type="EMBL" id="RKHJ01000001">
    <property type="protein sequence ID" value="ROR65354.1"/>
    <property type="molecule type" value="Genomic_DNA"/>
</dbReference>
<evidence type="ECO:0000313" key="3">
    <source>
        <dbReference type="EMBL" id="ROR65354.1"/>
    </source>
</evidence>
<evidence type="ECO:0000313" key="4">
    <source>
        <dbReference type="Proteomes" id="UP000275456"/>
    </source>
</evidence>
<gene>
    <name evidence="3" type="ORF">EDD26_0720</name>
</gene>
<organism evidence="3 4">
    <name type="scientific">Agrococcus jenensis</name>
    <dbReference type="NCBI Taxonomy" id="46353"/>
    <lineage>
        <taxon>Bacteria</taxon>
        <taxon>Bacillati</taxon>
        <taxon>Actinomycetota</taxon>
        <taxon>Actinomycetes</taxon>
        <taxon>Micrococcales</taxon>
        <taxon>Microbacteriaceae</taxon>
        <taxon>Agrococcus</taxon>
    </lineage>
</organism>
<reference evidence="3 4" key="1">
    <citation type="submission" date="2018-11" db="EMBL/GenBank/DDBJ databases">
        <title>Sequencing the genomes of 1000 actinobacteria strains.</title>
        <authorList>
            <person name="Klenk H.-P."/>
        </authorList>
    </citation>
    <scope>NUCLEOTIDE SEQUENCE [LARGE SCALE GENOMIC DNA]</scope>
    <source>
        <strain evidence="3 4">DSM 9580</strain>
    </source>
</reference>
<feature type="signal peptide" evidence="2">
    <location>
        <begin position="1"/>
        <end position="26"/>
    </location>
</feature>
<feature type="region of interest" description="Disordered" evidence="1">
    <location>
        <begin position="31"/>
        <end position="83"/>
    </location>
</feature>
<feature type="compositionally biased region" description="Low complexity" evidence="1">
    <location>
        <begin position="41"/>
        <end position="81"/>
    </location>
</feature>
<evidence type="ECO:0000256" key="2">
    <source>
        <dbReference type="SAM" id="SignalP"/>
    </source>
</evidence>
<name>A0A3N2AQP8_9MICO</name>
<accession>A0A3N2AQP8</accession>
<dbReference type="AlphaFoldDB" id="A0A3N2AQP8"/>
<protein>
    <submittedName>
        <fullName evidence="3">Uncharacterized protein</fullName>
    </submittedName>
</protein>
<dbReference type="PROSITE" id="PS51257">
    <property type="entry name" value="PROKAR_LIPOPROTEIN"/>
    <property type="match status" value="1"/>
</dbReference>
<proteinExistence type="predicted"/>
<evidence type="ECO:0000256" key="1">
    <source>
        <dbReference type="SAM" id="MobiDB-lite"/>
    </source>
</evidence>
<feature type="chain" id="PRO_5038634294" evidence="2">
    <location>
        <begin position="27"/>
        <end position="433"/>
    </location>
</feature>